<dbReference type="InterPro" id="IPR022996">
    <property type="entry name" value="UPF0310"/>
</dbReference>
<dbReference type="CDD" id="cd21132">
    <property type="entry name" value="EVE-like"/>
    <property type="match status" value="1"/>
</dbReference>
<dbReference type="STRING" id="37916.MCHLDSM_05462"/>
<dbReference type="SMR" id="A0A0J6VHV2"/>
<dbReference type="NCBIfam" id="NF002615">
    <property type="entry name" value="PRK02268.1-1"/>
    <property type="match status" value="1"/>
</dbReference>
<dbReference type="Gene3D" id="3.10.590.10">
    <property type="entry name" value="ph1033 like domains"/>
    <property type="match status" value="1"/>
</dbReference>
<reference evidence="3 4" key="1">
    <citation type="journal article" date="2015" name="Genome Biol. Evol.">
        <title>Characterization of Three Mycobacterium spp. with Potential Use in Bioremediation by Genome Sequencing and Comparative Genomics.</title>
        <authorList>
            <person name="Das S."/>
            <person name="Pettersson B.M."/>
            <person name="Behra P.R."/>
            <person name="Ramesh M."/>
            <person name="Dasgupta S."/>
            <person name="Bhattacharya A."/>
            <person name="Kirsebom L.A."/>
        </authorList>
    </citation>
    <scope>NUCLEOTIDE SEQUENCE [LARGE SCALE GENOMIC DNA]</scope>
    <source>
        <strain evidence="3 4">DSM 43826</strain>
    </source>
</reference>
<feature type="domain" description="EVE" evidence="2">
    <location>
        <begin position="4"/>
        <end position="133"/>
    </location>
</feature>
<accession>A0A0J6VHV2</accession>
<gene>
    <name evidence="3" type="ORF">MCHLDSM_05462</name>
</gene>
<name>A0A0J6VHV2_9MYCO</name>
<dbReference type="SUPFAM" id="SSF88697">
    <property type="entry name" value="PUA domain-like"/>
    <property type="match status" value="1"/>
</dbReference>
<dbReference type="NCBIfam" id="NF002616">
    <property type="entry name" value="PRK02268.1-2"/>
    <property type="match status" value="1"/>
</dbReference>
<proteinExistence type="inferred from homology"/>
<evidence type="ECO:0000313" key="3">
    <source>
        <dbReference type="EMBL" id="KMO70570.1"/>
    </source>
</evidence>
<dbReference type="Proteomes" id="UP000036513">
    <property type="component" value="Unassembled WGS sequence"/>
</dbReference>
<dbReference type="PATRIC" id="fig|37916.4.peg.5473"/>
<dbReference type="InterPro" id="IPR015947">
    <property type="entry name" value="PUA-like_sf"/>
</dbReference>
<keyword evidence="4" id="KW-1185">Reference proteome</keyword>
<dbReference type="EMBL" id="JYNL01000064">
    <property type="protein sequence ID" value="KMO70570.1"/>
    <property type="molecule type" value="Genomic_DNA"/>
</dbReference>
<evidence type="ECO:0000256" key="1">
    <source>
        <dbReference type="HAMAP-Rule" id="MF_00771"/>
    </source>
</evidence>
<evidence type="ECO:0000313" key="4">
    <source>
        <dbReference type="Proteomes" id="UP000036513"/>
    </source>
</evidence>
<comment type="similarity">
    <text evidence="1">Belongs to the UPF0310 family.</text>
</comment>
<dbReference type="HAMAP" id="MF_00771">
    <property type="entry name" value="UPF0310"/>
    <property type="match status" value="1"/>
</dbReference>
<dbReference type="Pfam" id="PF01878">
    <property type="entry name" value="EVE"/>
    <property type="match status" value="1"/>
</dbReference>
<dbReference type="AlphaFoldDB" id="A0A0J6VHV2"/>
<dbReference type="RefSeq" id="WP_048472543.1">
    <property type="nucleotide sequence ID" value="NZ_JYNL01000064.1"/>
</dbReference>
<sequence>MTNWINTVSRDHVERGVRGRFTQANHGKPHMLRKMARGDWIIFYSPKTAYPDGAPLQAFTAIGRVADDEPYQAEVAPEVAHWRRNVDFLDCAETPIRPLIDELGFIEDKSRWGYKFRFGVFRIDDHDLEVIRAAMVDSASVGRTGEETTVSP</sequence>
<protein>
    <recommendedName>
        <fullName evidence="1">UPF0310 protein MCHLDSM_05462</fullName>
    </recommendedName>
</protein>
<organism evidence="3 4">
    <name type="scientific">Mycolicibacterium chlorophenolicum</name>
    <dbReference type="NCBI Taxonomy" id="37916"/>
    <lineage>
        <taxon>Bacteria</taxon>
        <taxon>Bacillati</taxon>
        <taxon>Actinomycetota</taxon>
        <taxon>Actinomycetes</taxon>
        <taxon>Mycobacteriales</taxon>
        <taxon>Mycobacteriaceae</taxon>
        <taxon>Mycolicibacterium</taxon>
    </lineage>
</organism>
<dbReference type="InterPro" id="IPR002740">
    <property type="entry name" value="EVE_domain"/>
</dbReference>
<evidence type="ECO:0000259" key="2">
    <source>
        <dbReference type="Pfam" id="PF01878"/>
    </source>
</evidence>
<comment type="caution">
    <text evidence="3">The sequence shown here is derived from an EMBL/GenBank/DDBJ whole genome shotgun (WGS) entry which is preliminary data.</text>
</comment>